<proteinExistence type="predicted"/>
<organism evidence="1 2">
    <name type="scientific">Pedobacter ginsengiterrae</name>
    <dbReference type="NCBI Taxonomy" id="871696"/>
    <lineage>
        <taxon>Bacteria</taxon>
        <taxon>Pseudomonadati</taxon>
        <taxon>Bacteroidota</taxon>
        <taxon>Sphingobacteriia</taxon>
        <taxon>Sphingobacteriales</taxon>
        <taxon>Sphingobacteriaceae</taxon>
        <taxon>Pedobacter</taxon>
    </lineage>
</organism>
<dbReference type="EMBL" id="BAABAK010000010">
    <property type="protein sequence ID" value="GAA3968104.1"/>
    <property type="molecule type" value="Genomic_DNA"/>
</dbReference>
<comment type="caution">
    <text evidence="1">The sequence shown here is derived from an EMBL/GenBank/DDBJ whole genome shotgun (WGS) entry which is preliminary data.</text>
</comment>
<sequence length="69" mass="7411">MKKILIALFFCGILTSGCKKKICGVISAISTESSPADGQPIYKVYLETGEVVPMKSKGSYQVGEAYCND</sequence>
<accession>A0ABP7PME8</accession>
<keyword evidence="2" id="KW-1185">Reference proteome</keyword>
<dbReference type="RefSeq" id="WP_316756173.1">
    <property type="nucleotide sequence ID" value="NZ_BAABAK010000010.1"/>
</dbReference>
<name>A0ABP7PME8_9SPHI</name>
<evidence type="ECO:0000313" key="2">
    <source>
        <dbReference type="Proteomes" id="UP001501081"/>
    </source>
</evidence>
<evidence type="ECO:0000313" key="1">
    <source>
        <dbReference type="EMBL" id="GAA3968104.1"/>
    </source>
</evidence>
<dbReference type="Proteomes" id="UP001501081">
    <property type="component" value="Unassembled WGS sequence"/>
</dbReference>
<reference evidence="2" key="1">
    <citation type="journal article" date="2019" name="Int. J. Syst. Evol. Microbiol.">
        <title>The Global Catalogue of Microorganisms (GCM) 10K type strain sequencing project: providing services to taxonomists for standard genome sequencing and annotation.</title>
        <authorList>
            <consortium name="The Broad Institute Genomics Platform"/>
            <consortium name="The Broad Institute Genome Sequencing Center for Infectious Disease"/>
            <person name="Wu L."/>
            <person name="Ma J."/>
        </authorList>
    </citation>
    <scope>NUCLEOTIDE SEQUENCE [LARGE SCALE GENOMIC DNA]</scope>
    <source>
        <strain evidence="2">JCM 17338</strain>
    </source>
</reference>
<gene>
    <name evidence="1" type="ORF">GCM10022246_21100</name>
</gene>
<dbReference type="PROSITE" id="PS51257">
    <property type="entry name" value="PROKAR_LIPOPROTEIN"/>
    <property type="match status" value="1"/>
</dbReference>
<protein>
    <submittedName>
        <fullName evidence="1">Uncharacterized protein</fullName>
    </submittedName>
</protein>